<name>A0ACC1QME3_9HYPO</name>
<reference evidence="1" key="1">
    <citation type="submission" date="2022-07" db="EMBL/GenBank/DDBJ databases">
        <title>Genome Sequence of Lecanicillium saksenae.</title>
        <authorList>
            <person name="Buettner E."/>
        </authorList>
    </citation>
    <scope>NUCLEOTIDE SEQUENCE</scope>
    <source>
        <strain evidence="1">VT-O1</strain>
    </source>
</reference>
<organism evidence="1 2">
    <name type="scientific">Lecanicillium saksenae</name>
    <dbReference type="NCBI Taxonomy" id="468837"/>
    <lineage>
        <taxon>Eukaryota</taxon>
        <taxon>Fungi</taxon>
        <taxon>Dikarya</taxon>
        <taxon>Ascomycota</taxon>
        <taxon>Pezizomycotina</taxon>
        <taxon>Sordariomycetes</taxon>
        <taxon>Hypocreomycetidae</taxon>
        <taxon>Hypocreales</taxon>
        <taxon>Cordycipitaceae</taxon>
        <taxon>Lecanicillium</taxon>
    </lineage>
</organism>
<accession>A0ACC1QME3</accession>
<evidence type="ECO:0000313" key="1">
    <source>
        <dbReference type="EMBL" id="KAJ3481226.1"/>
    </source>
</evidence>
<protein>
    <submittedName>
        <fullName evidence="1">Uncharacterized protein</fullName>
    </submittedName>
</protein>
<dbReference type="EMBL" id="JANAKD010001277">
    <property type="protein sequence ID" value="KAJ3481226.1"/>
    <property type="molecule type" value="Genomic_DNA"/>
</dbReference>
<dbReference type="Proteomes" id="UP001148737">
    <property type="component" value="Unassembled WGS sequence"/>
</dbReference>
<keyword evidence="2" id="KW-1185">Reference proteome</keyword>
<sequence length="121" mass="12952">MVSVTTFFGSALALIATTTATKVHVNNGCINIAGQPVCREINNPIEIDTGSAEFQAKFPGDTKPDVAVPGCLATFSWPSNYGDIYFGADNCLYDSNGQNINTQCCVSGDGKYQSNPYHLYN</sequence>
<evidence type="ECO:0000313" key="2">
    <source>
        <dbReference type="Proteomes" id="UP001148737"/>
    </source>
</evidence>
<comment type="caution">
    <text evidence="1">The sequence shown here is derived from an EMBL/GenBank/DDBJ whole genome shotgun (WGS) entry which is preliminary data.</text>
</comment>
<gene>
    <name evidence="1" type="ORF">NLG97_g7875</name>
</gene>
<proteinExistence type="predicted"/>